<dbReference type="InterPro" id="IPR011711">
    <property type="entry name" value="GntR_C"/>
</dbReference>
<dbReference type="Gene3D" id="1.20.120.530">
    <property type="entry name" value="GntR ligand-binding domain-like"/>
    <property type="match status" value="1"/>
</dbReference>
<dbReference type="InterPro" id="IPR036390">
    <property type="entry name" value="WH_DNA-bd_sf"/>
</dbReference>
<organism evidence="5 6">
    <name type="scientific">Rhizobium subbaraonis</name>
    <dbReference type="NCBI Taxonomy" id="908946"/>
    <lineage>
        <taxon>Bacteria</taxon>
        <taxon>Pseudomonadati</taxon>
        <taxon>Pseudomonadota</taxon>
        <taxon>Alphaproteobacteria</taxon>
        <taxon>Hyphomicrobiales</taxon>
        <taxon>Rhizobiaceae</taxon>
        <taxon>Rhizobium/Agrobacterium group</taxon>
        <taxon>Rhizobium</taxon>
    </lineage>
</organism>
<dbReference type="Pfam" id="PF00392">
    <property type="entry name" value="GntR"/>
    <property type="match status" value="1"/>
</dbReference>
<name>A0A285UW44_9HYPH</name>
<keyword evidence="2 5" id="KW-0238">DNA-binding</keyword>
<protein>
    <submittedName>
        <fullName evidence="5">DNA-binding GntR family transcriptional regulator</fullName>
    </submittedName>
</protein>
<keyword evidence="6" id="KW-1185">Reference proteome</keyword>
<dbReference type="RefSeq" id="WP_097142476.1">
    <property type="nucleotide sequence ID" value="NZ_OBQD01000020.1"/>
</dbReference>
<dbReference type="GO" id="GO:0003677">
    <property type="term" value="F:DNA binding"/>
    <property type="evidence" value="ECO:0007669"/>
    <property type="project" value="UniProtKB-KW"/>
</dbReference>
<evidence type="ECO:0000259" key="4">
    <source>
        <dbReference type="PROSITE" id="PS50949"/>
    </source>
</evidence>
<dbReference type="EMBL" id="OBQD01000020">
    <property type="protein sequence ID" value="SOC46062.1"/>
    <property type="molecule type" value="Genomic_DNA"/>
</dbReference>
<evidence type="ECO:0000256" key="1">
    <source>
        <dbReference type="ARBA" id="ARBA00023015"/>
    </source>
</evidence>
<dbReference type="Pfam" id="PF07729">
    <property type="entry name" value="FCD"/>
    <property type="match status" value="1"/>
</dbReference>
<dbReference type="GO" id="GO:0003700">
    <property type="term" value="F:DNA-binding transcription factor activity"/>
    <property type="evidence" value="ECO:0007669"/>
    <property type="project" value="InterPro"/>
</dbReference>
<dbReference type="InterPro" id="IPR008920">
    <property type="entry name" value="TF_FadR/GntR_C"/>
</dbReference>
<dbReference type="AlphaFoldDB" id="A0A285UW44"/>
<dbReference type="SUPFAM" id="SSF48008">
    <property type="entry name" value="GntR ligand-binding domain-like"/>
    <property type="match status" value="1"/>
</dbReference>
<dbReference type="Proteomes" id="UP000219167">
    <property type="component" value="Unassembled WGS sequence"/>
</dbReference>
<accession>A0A285UW44</accession>
<keyword evidence="1" id="KW-0805">Transcription regulation</keyword>
<dbReference type="PANTHER" id="PTHR43537:SF51">
    <property type="entry name" value="HTH-TYPE TRANSCRIPTIONAL REGULATOR LGOR-RELATED"/>
    <property type="match status" value="1"/>
</dbReference>
<dbReference type="Gene3D" id="1.10.10.10">
    <property type="entry name" value="Winged helix-like DNA-binding domain superfamily/Winged helix DNA-binding domain"/>
    <property type="match status" value="1"/>
</dbReference>
<dbReference type="InterPro" id="IPR036388">
    <property type="entry name" value="WH-like_DNA-bd_sf"/>
</dbReference>
<dbReference type="InterPro" id="IPR000524">
    <property type="entry name" value="Tscrpt_reg_HTH_GntR"/>
</dbReference>
<gene>
    <name evidence="5" type="ORF">SAMN05892877_12072</name>
</gene>
<dbReference type="PANTHER" id="PTHR43537">
    <property type="entry name" value="TRANSCRIPTIONAL REGULATOR, GNTR FAMILY"/>
    <property type="match status" value="1"/>
</dbReference>
<evidence type="ECO:0000256" key="3">
    <source>
        <dbReference type="ARBA" id="ARBA00023163"/>
    </source>
</evidence>
<dbReference type="CDD" id="cd07377">
    <property type="entry name" value="WHTH_GntR"/>
    <property type="match status" value="1"/>
</dbReference>
<dbReference type="OrthoDB" id="7846328at2"/>
<keyword evidence="3" id="KW-0804">Transcription</keyword>
<dbReference type="SUPFAM" id="SSF46785">
    <property type="entry name" value="Winged helix' DNA-binding domain"/>
    <property type="match status" value="1"/>
</dbReference>
<feature type="domain" description="HTH gntR-type" evidence="4">
    <location>
        <begin position="10"/>
        <end position="78"/>
    </location>
</feature>
<evidence type="ECO:0000256" key="2">
    <source>
        <dbReference type="ARBA" id="ARBA00023125"/>
    </source>
</evidence>
<dbReference type="SMART" id="SM00895">
    <property type="entry name" value="FCD"/>
    <property type="match status" value="1"/>
</dbReference>
<dbReference type="PROSITE" id="PS50949">
    <property type="entry name" value="HTH_GNTR"/>
    <property type="match status" value="1"/>
</dbReference>
<proteinExistence type="predicted"/>
<reference evidence="5 6" key="1">
    <citation type="submission" date="2017-08" db="EMBL/GenBank/DDBJ databases">
        <authorList>
            <person name="de Groot N.N."/>
        </authorList>
    </citation>
    <scope>NUCLEOTIDE SEQUENCE [LARGE SCALE GENOMIC DNA]</scope>
    <source>
        <strain evidence="5 6">JC85</strain>
    </source>
</reference>
<dbReference type="SMART" id="SM00345">
    <property type="entry name" value="HTH_GNTR"/>
    <property type="match status" value="1"/>
</dbReference>
<evidence type="ECO:0000313" key="5">
    <source>
        <dbReference type="EMBL" id="SOC46062.1"/>
    </source>
</evidence>
<sequence length="216" mass="24629">MASRKTSAGEFIASDVRNRLRSMILGAELKPGQRLVEDDLCERLNVGRTPVREALLLLQGEGFLSRERGWVVETIDRTQVRAIFESRAAIEAATARLAARHADPAELDQLARLIEAMEPVETLTRADLNSLNTQFHKLIVTASKNLFLAQFHERTQFHYWMLRVPILFSEAEVKETNLQHRRIFQALVDRNEDEAERAARYHVEATMAIVEPAIDL</sequence>
<evidence type="ECO:0000313" key="6">
    <source>
        <dbReference type="Proteomes" id="UP000219167"/>
    </source>
</evidence>